<dbReference type="GO" id="GO:0005524">
    <property type="term" value="F:ATP binding"/>
    <property type="evidence" value="ECO:0007669"/>
    <property type="project" value="InterPro"/>
</dbReference>
<keyword evidence="4" id="KW-0808">Transferase</keyword>
<dbReference type="Pfam" id="PF04851">
    <property type="entry name" value="ResIII"/>
    <property type="match status" value="1"/>
</dbReference>
<feature type="compositionally biased region" description="Polar residues" evidence="1">
    <location>
        <begin position="4632"/>
        <end position="4653"/>
    </location>
</feature>
<keyword evidence="2" id="KW-0812">Transmembrane</keyword>
<keyword evidence="4" id="KW-0696">RNA-directed RNA polymerase</keyword>
<keyword evidence="2" id="KW-1133">Transmembrane helix</keyword>
<feature type="transmembrane region" description="Helical" evidence="2">
    <location>
        <begin position="3938"/>
        <end position="3957"/>
    </location>
</feature>
<protein>
    <submittedName>
        <fullName evidence="4">RNA-dependent RNA polymerase</fullName>
    </submittedName>
</protein>
<reference evidence="4" key="1">
    <citation type="submission" date="2020-03" db="EMBL/GenBank/DDBJ databases">
        <title>Mycovirome of Botrytis cinerea isolates from grapevine.</title>
        <authorList>
            <person name="Ruiz-Padilla A."/>
            <person name="Chiapello M."/>
            <person name="Rodriguez-Romero J."/>
            <person name="Turina M."/>
            <person name="Ayllon M.A."/>
        </authorList>
    </citation>
    <scope>NUCLEOTIDE SEQUENCE</scope>
    <source>
        <strain evidence="4">BCI10_DN5057</strain>
    </source>
</reference>
<evidence type="ECO:0000259" key="3">
    <source>
        <dbReference type="PROSITE" id="PS51192"/>
    </source>
</evidence>
<evidence type="ECO:0000256" key="1">
    <source>
        <dbReference type="SAM" id="MobiDB-lite"/>
    </source>
</evidence>
<feature type="compositionally biased region" description="Basic residues" evidence="1">
    <location>
        <begin position="65"/>
        <end position="75"/>
    </location>
</feature>
<keyword evidence="4" id="KW-0548">Nucleotidyltransferase</keyword>
<feature type="region of interest" description="Disordered" evidence="1">
    <location>
        <begin position="4632"/>
        <end position="4655"/>
    </location>
</feature>
<reference evidence="4" key="2">
    <citation type="submission" date="2020-03" db="EMBL/GenBank/DDBJ databases">
        <title>Novel mycoviruses discovered in the mycovirome of a necrotrophic fungus.</title>
        <authorList>
            <person name="Ruiz-Padilla A."/>
            <person name="Rodriguez-Romero J."/>
            <person name="Gomez-Cid I."/>
            <person name="Pacifico D."/>
            <person name="Ayllon M.A."/>
        </authorList>
    </citation>
    <scope>NUCLEOTIDE SEQUENCE</scope>
    <source>
        <strain evidence="4">BCI10_DN5057</strain>
    </source>
</reference>
<feature type="region of interest" description="Disordered" evidence="1">
    <location>
        <begin position="484"/>
        <end position="507"/>
    </location>
</feature>
<dbReference type="GO" id="GO:0003677">
    <property type="term" value="F:DNA binding"/>
    <property type="evidence" value="ECO:0007669"/>
    <property type="project" value="InterPro"/>
</dbReference>
<organism evidence="4">
    <name type="scientific">Botrytis cinerea hypovirus 5</name>
    <dbReference type="NCBI Taxonomy" id="2746644"/>
    <lineage>
        <taxon>Viruses</taxon>
        <taxon>Riboviria</taxon>
        <taxon>Orthornavirae</taxon>
        <taxon>Pisuviricota</taxon>
        <taxon>Duplopiviricetes</taxon>
        <taxon>Durnavirales</taxon>
        <taxon>Hypoviridae</taxon>
        <taxon>Thetahypovirus</taxon>
        <taxon>Thetahypovirus sclerotiniae</taxon>
    </lineage>
</organism>
<dbReference type="GO" id="GO:0003968">
    <property type="term" value="F:RNA-directed RNA polymerase activity"/>
    <property type="evidence" value="ECO:0007669"/>
    <property type="project" value="UniProtKB-KW"/>
</dbReference>
<dbReference type="InterPro" id="IPR014001">
    <property type="entry name" value="Helicase_ATP-bd"/>
</dbReference>
<feature type="compositionally biased region" description="Polar residues" evidence="1">
    <location>
        <begin position="38"/>
        <end position="55"/>
    </location>
</feature>
<feature type="transmembrane region" description="Helical" evidence="2">
    <location>
        <begin position="2694"/>
        <end position="2714"/>
    </location>
</feature>
<feature type="transmembrane region" description="Helical" evidence="2">
    <location>
        <begin position="2827"/>
        <end position="2852"/>
    </location>
</feature>
<dbReference type="InterPro" id="IPR027417">
    <property type="entry name" value="P-loop_NTPase"/>
</dbReference>
<dbReference type="InterPro" id="IPR006935">
    <property type="entry name" value="Helicase/UvrB_N"/>
</dbReference>
<feature type="domain" description="Helicase ATP-binding" evidence="3">
    <location>
        <begin position="4087"/>
        <end position="4230"/>
    </location>
</feature>
<evidence type="ECO:0000256" key="2">
    <source>
        <dbReference type="SAM" id="Phobius"/>
    </source>
</evidence>
<keyword evidence="2" id="KW-0472">Membrane</keyword>
<sequence>MHRIDPAPLYDMLAIFRRSPLVLVPRCINMNQLKSDTFQSARSQKNEPQMTGVNRKSQRAAKSAGKTRRLEHNRRSKEPVIPEESTEDLPLSRCCEAGVDSCEFCQQQLEIAGHCGCEPGWCFLFLFSFSALSGAAALGEKAKLTELAKLLESTASRGVPVLVSRNGVNVHVRRAISGTRPLKREIFVTKSDYFSVLFGDFLFPEVDLISEVCVGVFEDDADQRKDEIIVREVPACRCRTVPFRLNITSRASYILHPDRIRPDPRGFEAFPGFCYLAMAVPERKAWAAAHTGPFPRVHEMRAVGEAQRRDGARFQAFDMGPYRNGRLVHIAEMTVGSTVSDILGGLLDLDAVLPWYVGGDEATNPSGEVDNKRRNRSVSFVGGRNQLPSLHQRSASANSLTRGGVLRRESLTVPEHAVPQIIEPAVPTQNTVTDTETLTFTINVAKASEKPTLSLETKSVPGQKELRPFSFQEAMTPAVSEYSNFLNDQPKTNSPYDDPLKDDPMSAGEQSLNDILDKSATTFGGIQLKMEQRKGWTQKEIIQAMQKTGMAPKHATPFKIPEVEARRDKINSVTSCLYDALEPMLADTYHAVLDKKITRIGDMPWSMYRYASWLANDKRQDERYFLIKVSVTNGLITPGGTPSLEDHIQYIGTYKMIKNAGSTYLPLGIRPFGDMKERMTSDGTSLTMLMKGSEIFQMNPRECTIRKSIRFAHKSPFVRSSCVDCKGEGVAKAKSSRGKFNGQGHMKLYPTVSGFRCRRCRDDFNELQCAGQELTERLKNCSCDMMFKMEHEGTRYHQSSCPRLHIIGNLLWVEPDTSDESLCEEEYCRPCEQGDFCEEHNDPSQCDCSQCDAGDRCIRTGEFSTPPAVCPTCSESYRKTHSCALNFRQLQPFVLDPKLAVPELEFGEDSSSSDDDSEGELLALQRSAFEMAPPSEVERAIFQAQIAKLNRNIASSPAESYQVVVLEEEPAKEDDSRVILEFIERERKLASERATAMANLQSCFQKARRANAFKPVKTVLNEAINRRSAKTNGKIAVLGWEDREEIETRLAGHNQLKCNQIWDLIKPRVEQARPVRTNLSASAGIQNWELPSGSKTYLQRMAVQARIDEARDPFNYLPKATVAAEYTWSISGKLRNKKAHTLNGNGPKWSYRLATPDLRVFEGSSPAQRPTFWVEITRESNGPMLAGQLLTELGTRSAPAPLIDAILEEAVPSQLFNLSKIGADDWLITPEDSPRRPVDDMPPPDKVNVIQFHGLKAQRNLEKAWAQIAILEAKDRQNTHRIFQLSAAKCDAPQDHAVLARTERSKQDLEMRLQASMQSRCPAPSDHGQLAELLADRSQEEPWRVCGHTHEDFASPELCQEGCEHTPLSFPCDMLHCYDPQIHVDPNRAFSQWGMNADYYHPSPDHCAPCEKPHGPICPDVALHETAKSTISYLRKINAELTGRLRHIVPPETGQAKASMKKRVTAAKSSIHAWHQESFKGPRDMHSRKATTVLSSLIADLDPDVPPLPPPNRVLVPNVVDRWWNKANLKLDVNGQYFNFHLAQRKLRYQTEAGFIDWDPSQERLGSPKSLVAHWSLLEYAFDHIRDPFKQKQLLEQLDMDLETLRKCARDAASLPYDSMTRRNYLRKWDRATTKPSDPGPIDNTLADAMELLNQLIPVGQKQVWKTWDPESDEGKTWEHGGYRYGRHALSPQQHHLDDELFSDSLEVHDLVIQDIKRWLPNLVAFCLRFRSVTICAGGTGLFRSKLPESEALVIFSDVAFAAPGSNTLVVCPDPIVFAGRARACLRVLVPILAPGPRYYIVNGRLYPMGVFAEAVMPRIADKYSYGSIAMQGFWSAYLGATFINGDPFPKSRKLKAMAHLLRGMDVYGPDETALMILGEPWPCHVAYPFQGNDVNYGHAPWTILPAGETHVHLKTGTEVVKWRGGYNASILVDHLRVYNQAKELASYGVPHFREQDLQNAWTLEPFGPAFDWFADYLRLLWQSSSQACYTGHIDIQTEKLSWGKPWLNVLPSTPSGTTELNCQISKDGAAVCKMLKIPPITDQELIACSRDSFKVSKCNLPKRIVNRCGLPFVTFGLAMHNDETTLFRGLNREGIHHTNFCEFRQEPPQWLTGLVQELTKLCAGKRVIVTANPNCKPPRKNRVCLNFGEEVAGWHTVSVPRMNGYGGRSLAFWRLLALYVKASDVWIINGRDAARQIQPRLITGRFHSANQHNAMPIILASTATDINFQPVCPAADLSSCTCSLDKNPCLRLFFGSMALYGQTYGIDEWFLHRQPLTSTHYHQLADNDYRMYPLSLEFPDTELIERGTTIWKGPLSRFLLLQPRAHGPEGSTLGFAGRTLRKRFDLWLSDIPLVYLESPYAKPPTPRSETILMVVHGTRGDRVPVEYLARVLIKQGQKVVLWQTSNMDSLTLARLKNSDFSGQFVDFLAAAGCHKLGYKLVFTPHISLSLSSIKYTLTNWSNTRTPSWLGNPLAHLSVLLMRSVGQGLIVGSTPGCNTPYSGNGLNSLLWSAPLSITPAAQNRLPAAWVESSDGREAMPEAIRLEYPGITIPYDMSEFSKYKKVYTNGTQGTVNAIIAHGAEAIVVDAWFDQARTYHMEPRIFTECTFQALGDALWSRGVKTDLPISWFWVRWRTWVPTQRRWYQYMAMGLAAFQYVYLLAPLAGTFPSLVRWVPNNVAVTQPVLRTLLNFPIIHYFLGVRSIAYLFIFWYLLEQLPIMALGIKEGVVLRVSVEKHWMPLKHAKIVHKRRDLMIEYGWFGERNLMTPFQGRLWKHVPECHNTEIEIPISIDFDALAKQCVHDVSAYGPFFNCQTQILTNIGNNAPAVTLLCLGIFYAWTFVLAPWLLVIFIHHAGIKIAGRSPLQLITLGPQEDNIADIALGAALDEDDLPDEDGNNQPAIFQDDGTLASLSELPDEDLMRLALLAAVEEDPNAPEELHIEEAGHMLTAMQQELLDKVQVYEPIEGDTFSKWLDEFTSWCLKELRNKANTVPYLRDIVRLLLAVQDNFYRVLEPLFQALKGAFDSMVTVLADSSEAFIRFCHRLVDLLFTKQVTRKLKAAWFGAELLKPHKLSIQKRIRENLSMAQVQMADSFDEQYALDTRILRDEYSDEDVNWQKLNAMSDNNTSKKKFNHRGPKGFGGPTFTPVKLPRSLVLSHQELEVLANEAFKEGVDFNARADQYFTKRVDRLMSNGTPLATDGALLAAIRPSQAESSLIRYTHHGVEANDLLKTNVDPFPPELKSRLDAVGDALYRSAPEMLSDPKLTPPEAMLEWWRHRGMEKFNTTAPLNMASRAHAIVDGQMAAILRDVYRKEKQGAYPSQYYAAKVKGQAVPVAPLVTPNADGLYKPVRTFVAQDSRSTAIDWTVGLELKNRLPGDHVGITSKMAAGQGYSNLFRRIRGKENIFMGDMGQYDSRLEREHFYMLDRALENGVSDKIVLSWLKAKHEAMQNSYIAVLSLPRGKELSPFLQHARASNRDGPRALPGYENWILKIRSGATGESSTAWTDSWTFRATFCLIVWDYCDYFSIPFSPDDFFNDSLMRLDNSGDDNMGHLDFLKKYGHVLNPQVMVACAKNRNMTLDFAVLDSFEKCEFLGCMAREPTAMDKKTLERVRALFHEAKVRPDLVRYAAINPDLNDPNTLEAPEIVIYRNLTNSLVRQTATQMYGNVYKDDQYLEKWIAKYVGHLQLCAFKPTHHQDIMHEYLQTSIRWLYAATESPVRDQQGIVKLPVGQIYDDILACMNIQYEDVGKRVIYAKPLSKAPGNLANSSAFNTEFRRRLLRLSQTPPAAYSKVIGIHMAYGKKPASFYEKKMHKIFSGLYPIDDAAKELLDTLRSVIGEASRKLIKGFTAQARDQMYLEDIYDSGHYYVESAIWLTYEEKIMSQDGYDPEDGVPEMSLSVWQGLCSKAAFGSITDPLRYFSLMQDNDFSDKIRAEPAATYRNMMWVLVLSYVLLWYVETRLYGIPVLGFLYALFMFSVIDMSKIYGLISMLYWLVNMDVHPTISSWMPRDPYVLAKRLSSWNLKFVPLWFARYLPFAHLGILLTDGLVMFSKFYNRLQSTKPLAGHGSPIDNPWTRDAHRMIEMLLNDKITPDNAIVLSSETGTGKSSLGVDALTRIVKHEIAPTSRTWVFVPTRILLKDPLPGFLQRGQDSDHNESLRTYQVLRKGTQIRSNAEILFMTYGHGRNRLMSGEFQEGIDTAFVDEMHILSAEQRLVVDQLKGQRLIFSSATHVPPPGFTAPVFRSTQTKKWKAIQRIFPATTNVASMFQRARNDTEPMAGMKEAPAQLSDRTLILCSTFRELDEVAESLTTLRKSMFGGGIGVSLPPVVEISSRVKPGTEAWSQRQDAFVKGRYIALGTKQAATGMDIKPFPPRLLIDGGEDIYSHQGSILKLPTTQRDHEQRIGRVTRNSATGDGLVYCREQAGTRGWETMEYPSLSYLSEQVIASAYDLPMLFPIDTVLGVCPANNYWPYFSIVAGYDNHMIEALTFVVFANASGVGARNMSSFYQRHWQNGFPLSDDYEWMETCMKRQGLRPHNTPPAWVSIEAVLNQRPIIWNTQRITGSIPLDIEGVTSMVRSNILYPVAGSYLPFEQAMRQRNKVLDHTTKESRSEDISADLIVKLQKTVANLSNQLQTKEQKGQLSMPRTQSNGSSAQREKIRQDIARQIEYVLQGVSVPNGAKRKRQDIIAKDLIERYRVRERVPQAPFDSSRQSVVTQIMDEDDGWGYCTADGTPLVIGGSGPNEGETPQMSCGHNAHSQGDHLISASFHVVKRGATWTSTYEVQPTKQVLNRIIVMITDQDIDYVLQEIQSHGDNSEIRIDTQSGISRGSSSATKRRRLPDLLKMSKVDRSKLICNG</sequence>
<feature type="compositionally biased region" description="Polar residues" evidence="1">
    <location>
        <begin position="484"/>
        <end position="495"/>
    </location>
</feature>
<dbReference type="GO" id="GO:0016787">
    <property type="term" value="F:hydrolase activity"/>
    <property type="evidence" value="ECO:0007669"/>
    <property type="project" value="InterPro"/>
</dbReference>
<evidence type="ECO:0000313" key="4">
    <source>
        <dbReference type="EMBL" id="QKW91274.1"/>
    </source>
</evidence>
<dbReference type="PROSITE" id="PS51192">
    <property type="entry name" value="HELICASE_ATP_BIND_1"/>
    <property type="match status" value="1"/>
</dbReference>
<accession>A0A7D5B989</accession>
<name>A0A7D5B989_9VIRU</name>
<feature type="transmembrane region" description="Helical" evidence="2">
    <location>
        <begin position="3969"/>
        <end position="3995"/>
    </location>
</feature>
<dbReference type="Proteomes" id="UP001162008">
    <property type="component" value="Segment"/>
</dbReference>
<dbReference type="EMBL" id="MT157414">
    <property type="protein sequence ID" value="QKW91274.1"/>
    <property type="molecule type" value="Genomic_RNA"/>
</dbReference>
<dbReference type="SUPFAM" id="SSF52540">
    <property type="entry name" value="P-loop containing nucleoside triphosphate hydrolases"/>
    <property type="match status" value="1"/>
</dbReference>
<dbReference type="Gene3D" id="3.40.50.300">
    <property type="entry name" value="P-loop containing nucleotide triphosphate hydrolases"/>
    <property type="match status" value="1"/>
</dbReference>
<feature type="region of interest" description="Disordered" evidence="1">
    <location>
        <begin position="38"/>
        <end position="84"/>
    </location>
</feature>
<proteinExistence type="predicted"/>